<evidence type="ECO:0000256" key="1">
    <source>
        <dbReference type="ARBA" id="ARBA00004651"/>
    </source>
</evidence>
<dbReference type="GO" id="GO:0005886">
    <property type="term" value="C:plasma membrane"/>
    <property type="evidence" value="ECO:0007669"/>
    <property type="project" value="UniProtKB-SubCell"/>
</dbReference>
<dbReference type="Proteomes" id="UP000033457">
    <property type="component" value="Chromosome"/>
</dbReference>
<comment type="subcellular location">
    <subcellularLocation>
        <location evidence="1">Cell membrane</location>
        <topology evidence="1">Multi-pass membrane protein</topology>
    </subcellularLocation>
</comment>
<accession>A0A0F6TE98</accession>
<protein>
    <submittedName>
        <fullName evidence="8">Putative membrane protein</fullName>
    </submittedName>
</protein>
<dbReference type="KEGG" id="cku:UL82_08345"/>
<evidence type="ECO:0000256" key="3">
    <source>
        <dbReference type="ARBA" id="ARBA00022475"/>
    </source>
</evidence>
<dbReference type="STRING" id="35755.UL82_08345"/>
<evidence type="ECO:0000256" key="6">
    <source>
        <dbReference type="ARBA" id="ARBA00023136"/>
    </source>
</evidence>
<keyword evidence="9" id="KW-1185">Reference proteome</keyword>
<dbReference type="InterPro" id="IPR032808">
    <property type="entry name" value="DoxX"/>
</dbReference>
<proteinExistence type="inferred from homology"/>
<comment type="similarity">
    <text evidence="2">Belongs to the DoxX family.</text>
</comment>
<gene>
    <name evidence="8" type="ORF">UL82_08345</name>
</gene>
<keyword evidence="6 7" id="KW-0472">Membrane</keyword>
<evidence type="ECO:0000313" key="8">
    <source>
        <dbReference type="EMBL" id="AKE41826.1"/>
    </source>
</evidence>
<dbReference type="AlphaFoldDB" id="A0A0F6TE98"/>
<evidence type="ECO:0000256" key="7">
    <source>
        <dbReference type="SAM" id="Phobius"/>
    </source>
</evidence>
<evidence type="ECO:0000256" key="4">
    <source>
        <dbReference type="ARBA" id="ARBA00022692"/>
    </source>
</evidence>
<dbReference type="Pfam" id="PF07681">
    <property type="entry name" value="DoxX"/>
    <property type="match status" value="1"/>
</dbReference>
<keyword evidence="4 7" id="KW-0812">Transmembrane</keyword>
<dbReference type="HOGENOM" id="CLU_058421_3_2_11"/>
<feature type="transmembrane region" description="Helical" evidence="7">
    <location>
        <begin position="111"/>
        <end position="131"/>
    </location>
</feature>
<keyword evidence="3" id="KW-1003">Cell membrane</keyword>
<reference evidence="8 9" key="1">
    <citation type="journal article" date="2015" name="Genome Announc.">
        <title>Complete Genome Sequence of Corynebacterium kutscheri DSM 20755, a Corynebacterial Type Strain with Remarkably Low G+C Content of Chromosomal DNA.</title>
        <authorList>
            <person name="Ruckert C."/>
            <person name="Albersmeier A."/>
            <person name="Winkler A."/>
            <person name="Tauch A."/>
        </authorList>
    </citation>
    <scope>NUCLEOTIDE SEQUENCE [LARGE SCALE GENOMIC DNA]</scope>
    <source>
        <strain evidence="8 9">DSM 20755</strain>
    </source>
</reference>
<dbReference type="PANTHER" id="PTHR33452:SF1">
    <property type="entry name" value="INNER MEMBRANE PROTEIN YPHA-RELATED"/>
    <property type="match status" value="1"/>
</dbReference>
<sequence>MQGEAGQMNKPITRDGALLFLRAVLGIVFVAHGYDKFFRTGLTHTTEQFIEIGVPQPKLSAYVAATSELVGGSLLIFGLLTTFVAGALAIYMIAAIYFVHLDTGFFITNDGFEYPLVLITALLMIVVFGSGRASLDEVLLRVDL</sequence>
<dbReference type="EMBL" id="CP011312">
    <property type="protein sequence ID" value="AKE41826.1"/>
    <property type="molecule type" value="Genomic_DNA"/>
</dbReference>
<feature type="transmembrane region" description="Helical" evidence="7">
    <location>
        <begin position="16"/>
        <end position="34"/>
    </location>
</feature>
<evidence type="ECO:0000313" key="9">
    <source>
        <dbReference type="Proteomes" id="UP000033457"/>
    </source>
</evidence>
<organism evidence="8 9">
    <name type="scientific">Corynebacterium kutscheri</name>
    <dbReference type="NCBI Taxonomy" id="35755"/>
    <lineage>
        <taxon>Bacteria</taxon>
        <taxon>Bacillati</taxon>
        <taxon>Actinomycetota</taxon>
        <taxon>Actinomycetes</taxon>
        <taxon>Mycobacteriales</taxon>
        <taxon>Corynebacteriaceae</taxon>
        <taxon>Corynebacterium</taxon>
    </lineage>
</organism>
<evidence type="ECO:0000256" key="2">
    <source>
        <dbReference type="ARBA" id="ARBA00006679"/>
    </source>
</evidence>
<evidence type="ECO:0000256" key="5">
    <source>
        <dbReference type="ARBA" id="ARBA00022989"/>
    </source>
</evidence>
<feature type="transmembrane region" description="Helical" evidence="7">
    <location>
        <begin position="74"/>
        <end position="99"/>
    </location>
</feature>
<dbReference type="PANTHER" id="PTHR33452">
    <property type="entry name" value="OXIDOREDUCTASE CATD-RELATED"/>
    <property type="match status" value="1"/>
</dbReference>
<name>A0A0F6TE98_9CORY</name>
<keyword evidence="5 7" id="KW-1133">Transmembrane helix</keyword>
<dbReference type="InterPro" id="IPR051907">
    <property type="entry name" value="DoxX-like_oxidoreductase"/>
</dbReference>